<dbReference type="NCBIfam" id="NF001099">
    <property type="entry name" value="PRK00132.1"/>
    <property type="match status" value="1"/>
</dbReference>
<dbReference type="AlphaFoldDB" id="A0A172F1M7"/>
<evidence type="ECO:0000256" key="4">
    <source>
        <dbReference type="HAMAP-Rule" id="MF_00532"/>
    </source>
</evidence>
<keyword evidence="7" id="KW-0934">Plastid</keyword>
<evidence type="ECO:0000256" key="6">
    <source>
        <dbReference type="SAM" id="MobiDB-lite"/>
    </source>
</evidence>
<keyword evidence="2 4" id="KW-0689">Ribosomal protein</keyword>
<dbReference type="PANTHER" id="PTHR21569:SF1">
    <property type="entry name" value="SMALL RIBOSOMAL SUBUNIT PROTEIN US9M"/>
    <property type="match status" value="1"/>
</dbReference>
<dbReference type="InterPro" id="IPR000754">
    <property type="entry name" value="Ribosomal_uS9"/>
</dbReference>
<geneLocation type="chloroplast" evidence="7"/>
<gene>
    <name evidence="4 7" type="primary">rps9</name>
</gene>
<dbReference type="Gene3D" id="3.30.230.10">
    <property type="match status" value="1"/>
</dbReference>
<dbReference type="GO" id="GO:0006412">
    <property type="term" value="P:translation"/>
    <property type="evidence" value="ECO:0007669"/>
    <property type="project" value="UniProtKB-UniRule"/>
</dbReference>
<dbReference type="PROSITE" id="PS00360">
    <property type="entry name" value="RIBOSOMAL_S9"/>
    <property type="match status" value="1"/>
</dbReference>
<dbReference type="GO" id="GO:0003723">
    <property type="term" value="F:RNA binding"/>
    <property type="evidence" value="ECO:0007669"/>
    <property type="project" value="TreeGrafter"/>
</dbReference>
<keyword evidence="3 4" id="KW-0687">Ribonucleoprotein</keyword>
<proteinExistence type="inferred from homology"/>
<dbReference type="InterPro" id="IPR020568">
    <property type="entry name" value="Ribosomal_Su5_D2-typ_SF"/>
</dbReference>
<dbReference type="GO" id="GO:0003735">
    <property type="term" value="F:structural constituent of ribosome"/>
    <property type="evidence" value="ECO:0007669"/>
    <property type="project" value="InterPro"/>
</dbReference>
<dbReference type="InterPro" id="IPR014721">
    <property type="entry name" value="Ribsml_uS5_D2-typ_fold_subgr"/>
</dbReference>
<sequence length="135" mass="15498">MIFGNKYKNIGRRKTAVSKINICPGTGKIFINSKTLLEYFHYNPRCEFIILQFNPLLILNLENNYDVFVSSKGGGVSAQSDSIKLALSRLLFNSISEEDRKKLKLEGFLTQNSKKKERKKYGLKKARKASQFSKR</sequence>
<evidence type="ECO:0000256" key="1">
    <source>
        <dbReference type="ARBA" id="ARBA00005251"/>
    </source>
</evidence>
<feature type="region of interest" description="Disordered" evidence="6">
    <location>
        <begin position="113"/>
        <end position="135"/>
    </location>
</feature>
<organism evidence="7">
    <name type="scientific">Phacus orbicularis</name>
    <dbReference type="NCBI Taxonomy" id="158829"/>
    <lineage>
        <taxon>Eukaryota</taxon>
        <taxon>Discoba</taxon>
        <taxon>Euglenozoa</taxon>
        <taxon>Euglenida</taxon>
        <taxon>Spirocuta</taxon>
        <taxon>Euglenophyceae</taxon>
        <taxon>Euglenales</taxon>
        <taxon>Phacaceae</taxon>
        <taxon>Phacus</taxon>
    </lineage>
</organism>
<dbReference type="GO" id="GO:0009507">
    <property type="term" value="C:chloroplast"/>
    <property type="evidence" value="ECO:0007669"/>
    <property type="project" value="UniProtKB-SubCell"/>
</dbReference>
<keyword evidence="7" id="KW-0150">Chloroplast</keyword>
<protein>
    <recommendedName>
        <fullName evidence="4">Small ribosomal subunit protein uS9c</fullName>
    </recommendedName>
</protein>
<name>A0A172F1M7_9EUGL</name>
<reference evidence="7" key="1">
    <citation type="submission" date="2015-05" db="EMBL/GenBank/DDBJ databases">
        <title>Phacus orbicularis chloroplast genome.</title>
        <authorList>
            <person name="Kasiborski B.A."/>
            <person name="Linton E.W."/>
        </authorList>
    </citation>
    <scope>NUCLEOTIDE SEQUENCE</scope>
</reference>
<dbReference type="PANTHER" id="PTHR21569">
    <property type="entry name" value="RIBOSOMAL PROTEIN S9"/>
    <property type="match status" value="1"/>
</dbReference>
<evidence type="ECO:0000256" key="5">
    <source>
        <dbReference type="RuleBase" id="RU003815"/>
    </source>
</evidence>
<comment type="subcellular location">
    <subcellularLocation>
        <location evidence="4">Plastid</location>
        <location evidence="4">Chloroplast</location>
    </subcellularLocation>
</comment>
<dbReference type="Pfam" id="PF00380">
    <property type="entry name" value="Ribosomal_S9"/>
    <property type="match status" value="1"/>
</dbReference>
<dbReference type="InterPro" id="IPR020574">
    <property type="entry name" value="Ribosomal_uS9_CS"/>
</dbReference>
<accession>A0A172F1M7</accession>
<dbReference type="EMBL" id="KR921747">
    <property type="protein sequence ID" value="ALP86078.1"/>
    <property type="molecule type" value="Genomic_DNA"/>
</dbReference>
<dbReference type="SUPFAM" id="SSF54211">
    <property type="entry name" value="Ribosomal protein S5 domain 2-like"/>
    <property type="match status" value="1"/>
</dbReference>
<comment type="similarity">
    <text evidence="1 4 5">Belongs to the universal ribosomal protein uS9 family.</text>
</comment>
<dbReference type="GO" id="GO:0015935">
    <property type="term" value="C:small ribosomal subunit"/>
    <property type="evidence" value="ECO:0007669"/>
    <property type="project" value="TreeGrafter"/>
</dbReference>
<dbReference type="HAMAP" id="MF_00532_B">
    <property type="entry name" value="Ribosomal_uS9_B"/>
    <property type="match status" value="1"/>
</dbReference>
<evidence type="ECO:0000256" key="2">
    <source>
        <dbReference type="ARBA" id="ARBA00022980"/>
    </source>
</evidence>
<dbReference type="InterPro" id="IPR023035">
    <property type="entry name" value="Ribosomal_uS9_bac/plastid"/>
</dbReference>
<evidence type="ECO:0000313" key="7">
    <source>
        <dbReference type="EMBL" id="ALP86078.1"/>
    </source>
</evidence>
<evidence type="ECO:0000256" key="3">
    <source>
        <dbReference type="ARBA" id="ARBA00023274"/>
    </source>
</evidence>